<comment type="caution">
    <text evidence="2">The sequence shown here is derived from an EMBL/GenBank/DDBJ whole genome shotgun (WGS) entry which is preliminary data.</text>
</comment>
<dbReference type="InterPro" id="IPR041657">
    <property type="entry name" value="HTH_17"/>
</dbReference>
<reference evidence="2 3" key="1">
    <citation type="submission" date="2019-04" db="EMBL/GenBank/DDBJ databases">
        <title>Mesorhizobium composti sp. nov., isolated from compost.</title>
        <authorList>
            <person name="Lin S.-Y."/>
            <person name="Hameed A."/>
            <person name="Hsieh Y.-T."/>
            <person name="Young C.-C."/>
        </authorList>
    </citation>
    <scope>NUCLEOTIDE SEQUENCE [LARGE SCALE GENOMIC DNA]</scope>
    <source>
        <strain evidence="2 3">CC-YTH430</strain>
    </source>
</reference>
<dbReference type="Proteomes" id="UP000306441">
    <property type="component" value="Unassembled WGS sequence"/>
</dbReference>
<dbReference type="EMBL" id="SSNY01000001">
    <property type="protein sequence ID" value="THF59855.1"/>
    <property type="molecule type" value="Genomic_DNA"/>
</dbReference>
<dbReference type="RefSeq" id="WP_136353460.1">
    <property type="nucleotide sequence ID" value="NZ_SSNY01000001.1"/>
</dbReference>
<protein>
    <submittedName>
        <fullName evidence="2">Helix-turn-helix domain-containing protein</fullName>
    </submittedName>
</protein>
<sequence>MTNANLTAAKSASQIPWPQKPVLPLRVAADLLGISRSSLYRLQAGGKLTFARVGGKSVVRTPSLLAYLETIEEWQ</sequence>
<keyword evidence="3" id="KW-1185">Reference proteome</keyword>
<dbReference type="Pfam" id="PF12728">
    <property type="entry name" value="HTH_17"/>
    <property type="match status" value="1"/>
</dbReference>
<evidence type="ECO:0000259" key="1">
    <source>
        <dbReference type="Pfam" id="PF12728"/>
    </source>
</evidence>
<name>A0ABY2QEI1_9HYPH</name>
<gene>
    <name evidence="2" type="ORF">E6C48_02055</name>
</gene>
<evidence type="ECO:0000313" key="2">
    <source>
        <dbReference type="EMBL" id="THF59855.1"/>
    </source>
</evidence>
<evidence type="ECO:0000313" key="3">
    <source>
        <dbReference type="Proteomes" id="UP000306441"/>
    </source>
</evidence>
<organism evidence="2 3">
    <name type="scientific">Ollibium composti</name>
    <dbReference type="NCBI Taxonomy" id="2675109"/>
    <lineage>
        <taxon>Bacteria</taxon>
        <taxon>Pseudomonadati</taxon>
        <taxon>Pseudomonadota</taxon>
        <taxon>Alphaproteobacteria</taxon>
        <taxon>Hyphomicrobiales</taxon>
        <taxon>Phyllobacteriaceae</taxon>
        <taxon>Ollibium</taxon>
    </lineage>
</organism>
<proteinExistence type="predicted"/>
<feature type="domain" description="Helix-turn-helix" evidence="1">
    <location>
        <begin position="28"/>
        <end position="69"/>
    </location>
</feature>
<accession>A0ABY2QEI1</accession>